<proteinExistence type="predicted"/>
<organism evidence="1 2">
    <name type="scientific">Selenomonas ruminantium subsp. lactilytica (strain NBRC 103574 / TAM6421)</name>
    <dbReference type="NCBI Taxonomy" id="927704"/>
    <lineage>
        <taxon>Bacteria</taxon>
        <taxon>Bacillati</taxon>
        <taxon>Bacillota</taxon>
        <taxon>Negativicutes</taxon>
        <taxon>Selenomonadales</taxon>
        <taxon>Selenomonadaceae</taxon>
        <taxon>Selenomonas</taxon>
    </lineage>
</organism>
<dbReference type="AlphaFoldDB" id="I0GMP6"/>
<dbReference type="EMBL" id="AP012292">
    <property type="protein sequence ID" value="BAL82033.1"/>
    <property type="molecule type" value="Genomic_DNA"/>
</dbReference>
<dbReference type="Proteomes" id="UP000007887">
    <property type="component" value="Chromosome"/>
</dbReference>
<evidence type="ECO:0000313" key="2">
    <source>
        <dbReference type="Proteomes" id="UP000007887"/>
    </source>
</evidence>
<sequence length="44" mass="5521">MFGCTTMYNYTKWKGHLAMRERQNIFMENIAQRRYNIFIMLIRE</sequence>
<name>I0GMP6_SELRL</name>
<dbReference type="KEGG" id="sri:SELR_03250"/>
<accession>I0GMP6</accession>
<dbReference type="PATRIC" id="fig|927704.6.peg.336"/>
<reference evidence="1 2" key="1">
    <citation type="submission" date="2011-10" db="EMBL/GenBank/DDBJ databases">
        <title>Whole genome sequence of Selenomonas ruminantium subsp. lactilytica TAM6421.</title>
        <authorList>
            <person name="Oguchi A."/>
            <person name="Ankai A."/>
            <person name="Kaneko J."/>
            <person name="Yamada-Narita S."/>
            <person name="Fukui S."/>
            <person name="Takahashi M."/>
            <person name="Onodera T."/>
            <person name="Kojima S."/>
            <person name="Fushimi T."/>
            <person name="Abe N."/>
            <person name="Kamio Y."/>
            <person name="Yamazaki S."/>
            <person name="Fujita N."/>
        </authorList>
    </citation>
    <scope>NUCLEOTIDE SEQUENCE [LARGE SCALE GENOMIC DNA]</scope>
    <source>
        <strain evidence="2">NBRC 103574 / TAM6421</strain>
    </source>
</reference>
<evidence type="ECO:0000313" key="1">
    <source>
        <dbReference type="EMBL" id="BAL82033.1"/>
    </source>
</evidence>
<protein>
    <submittedName>
        <fullName evidence="1">Uncharacterized protein</fullName>
    </submittedName>
</protein>
<dbReference type="HOGENOM" id="CLU_3221945_0_0_9"/>
<gene>
    <name evidence="1" type="ordered locus">SELR_03250</name>
</gene>